<evidence type="ECO:0000313" key="2">
    <source>
        <dbReference type="Proteomes" id="UP001165960"/>
    </source>
</evidence>
<gene>
    <name evidence="1" type="ORF">DSO57_1010867</name>
</gene>
<proteinExistence type="predicted"/>
<dbReference type="Proteomes" id="UP001165960">
    <property type="component" value="Unassembled WGS sequence"/>
</dbReference>
<protein>
    <submittedName>
        <fullName evidence="1">Uncharacterized protein</fullName>
    </submittedName>
</protein>
<name>A0ACC2TTX0_9FUNG</name>
<organism evidence="1 2">
    <name type="scientific">Entomophthora muscae</name>
    <dbReference type="NCBI Taxonomy" id="34485"/>
    <lineage>
        <taxon>Eukaryota</taxon>
        <taxon>Fungi</taxon>
        <taxon>Fungi incertae sedis</taxon>
        <taxon>Zoopagomycota</taxon>
        <taxon>Entomophthoromycotina</taxon>
        <taxon>Entomophthoromycetes</taxon>
        <taxon>Entomophthorales</taxon>
        <taxon>Entomophthoraceae</taxon>
        <taxon>Entomophthora</taxon>
    </lineage>
</organism>
<keyword evidence="2" id="KW-1185">Reference proteome</keyword>
<accession>A0ACC2TTX0</accession>
<comment type="caution">
    <text evidence="1">The sequence shown here is derived from an EMBL/GenBank/DDBJ whole genome shotgun (WGS) entry which is preliminary data.</text>
</comment>
<reference evidence="1" key="1">
    <citation type="submission" date="2022-04" db="EMBL/GenBank/DDBJ databases">
        <title>Genome of the entomopathogenic fungus Entomophthora muscae.</title>
        <authorList>
            <person name="Elya C."/>
            <person name="Lovett B.R."/>
            <person name="Lee E."/>
            <person name="Macias A.M."/>
            <person name="Hajek A.E."/>
            <person name="De Bivort B.L."/>
            <person name="Kasson M.T."/>
            <person name="De Fine Licht H.H."/>
            <person name="Stajich J.E."/>
        </authorList>
    </citation>
    <scope>NUCLEOTIDE SEQUENCE</scope>
    <source>
        <strain evidence="1">Berkeley</strain>
    </source>
</reference>
<sequence length="341" mass="37158">MEYPLKPEYKDFTFEKILEQDSLTQTKVLTSVTKVTALKPWAGIKPAPSHQAGLAGRGDLPAPGFLLFEANPGAGTIPALVAAEVPALGPKSYAQALVGLAGPGQAIFSCPVNPDQAHPPLSSLGSPIGDPFFNQVLWAQESLSSQSKNGDLIGKTPKTPEAKPAKINDQPSQDGPSKSQTTVHENPKNNHESANQTAEPEMPSLATQIESEEYPEAPAYDQTPVDKPKAFDYYRPPNALFGPVHFTEYPANPDHKPWTLEDLQWYTCPNAPKEPYQIVQDGKAITIYLLIFNRKYKNPAAYLVPMELPPTPKPIISTPPLLMPLARVVSSLECFTLRSQD</sequence>
<evidence type="ECO:0000313" key="1">
    <source>
        <dbReference type="EMBL" id="KAJ9078052.1"/>
    </source>
</evidence>
<dbReference type="EMBL" id="QTSX02002166">
    <property type="protein sequence ID" value="KAJ9078052.1"/>
    <property type="molecule type" value="Genomic_DNA"/>
</dbReference>